<dbReference type="Gene3D" id="2.70.70.10">
    <property type="entry name" value="Glucose Permease (Domain IIA)"/>
    <property type="match status" value="1"/>
</dbReference>
<dbReference type="SUPFAM" id="SSF54106">
    <property type="entry name" value="LysM domain"/>
    <property type="match status" value="1"/>
</dbReference>
<feature type="transmembrane region" description="Helical" evidence="3">
    <location>
        <begin position="52"/>
        <end position="70"/>
    </location>
</feature>
<dbReference type="Pfam" id="PF01551">
    <property type="entry name" value="Peptidase_M23"/>
    <property type="match status" value="1"/>
</dbReference>
<proteinExistence type="predicted"/>
<keyword evidence="1" id="KW-0732">Signal</keyword>
<dbReference type="RefSeq" id="WP_326091544.1">
    <property type="nucleotide sequence ID" value="NZ_JARLKZ010000029.1"/>
</dbReference>
<feature type="region of interest" description="Disordered" evidence="2">
    <location>
        <begin position="1"/>
        <end position="42"/>
    </location>
</feature>
<protein>
    <submittedName>
        <fullName evidence="6">Peptidoglycan DD-metalloendopeptidase family protein</fullName>
    </submittedName>
</protein>
<feature type="domain" description="LysM" evidence="5">
    <location>
        <begin position="262"/>
        <end position="306"/>
    </location>
</feature>
<dbReference type="CDD" id="cd12797">
    <property type="entry name" value="M23_peptidase"/>
    <property type="match status" value="1"/>
</dbReference>
<dbReference type="Gene3D" id="2.20.230.10">
    <property type="entry name" value="Resuscitation-promoting factor rpfb"/>
    <property type="match status" value="1"/>
</dbReference>
<evidence type="ECO:0000313" key="6">
    <source>
        <dbReference type="EMBL" id="MEC0243843.1"/>
    </source>
</evidence>
<dbReference type="InterPro" id="IPR050570">
    <property type="entry name" value="Cell_wall_metabolism_enzyme"/>
</dbReference>
<dbReference type="InterPro" id="IPR016047">
    <property type="entry name" value="M23ase_b-sheet_dom"/>
</dbReference>
<dbReference type="Proteomes" id="UP001344632">
    <property type="component" value="Unassembled WGS sequence"/>
</dbReference>
<dbReference type="SMART" id="SM00257">
    <property type="entry name" value="LysM"/>
    <property type="match status" value="1"/>
</dbReference>
<evidence type="ECO:0000259" key="4">
    <source>
        <dbReference type="PROSITE" id="PS51109"/>
    </source>
</evidence>
<dbReference type="Pfam" id="PF07501">
    <property type="entry name" value="G5"/>
    <property type="match status" value="1"/>
</dbReference>
<dbReference type="Pfam" id="PF01476">
    <property type="entry name" value="LysM"/>
    <property type="match status" value="1"/>
</dbReference>
<evidence type="ECO:0000313" key="7">
    <source>
        <dbReference type="Proteomes" id="UP001344632"/>
    </source>
</evidence>
<evidence type="ECO:0000256" key="2">
    <source>
        <dbReference type="SAM" id="MobiDB-lite"/>
    </source>
</evidence>
<organism evidence="6 7">
    <name type="scientific">Paenibacillus dokdonensis</name>
    <dbReference type="NCBI Taxonomy" id="2567944"/>
    <lineage>
        <taxon>Bacteria</taxon>
        <taxon>Bacillati</taxon>
        <taxon>Bacillota</taxon>
        <taxon>Bacilli</taxon>
        <taxon>Bacillales</taxon>
        <taxon>Paenibacillaceae</taxon>
        <taxon>Paenibacillus</taxon>
    </lineage>
</organism>
<feature type="domain" description="G5" evidence="4">
    <location>
        <begin position="313"/>
        <end position="393"/>
    </location>
</feature>
<dbReference type="SMART" id="SM01208">
    <property type="entry name" value="G5"/>
    <property type="match status" value="1"/>
</dbReference>
<sequence length="519" mass="56053">MKGFMGFRQTEEKQAEATSAVQASGHEEHDDSMSTSTLTEPKGRRWSATRKWIAGTTGAVVVIVGLVFAGNQYVDAKTVPYYHVYIHGEEVGTIDDPARIDKLFSQKRQEYQDKYPDVAMELHTEGITTKLEKAFKAEPDTLNTMDKLGKKLKAYAEGVELKVDGKVVGIVKDQATINAALEKVKQKYAPQTAAASGANNASMKKLAASSTAKPTNMAANPAVKSVRIEEKVTSAPVETDPNKVLTAEEAAKLLITGKAAPLVYTVEEGDTISSISSQFHVNQKEIFSNNPQIKEKYMQIGDQLKLTVPKPPITVTTVEKVSEQVATAPDIEIRKSKDLPAGKSKVVRPGQEGLKVMNYVVTKHNGKVVDEQWVGQTVVKSSLTEVVLQGTKVPGKGSGKFAWPVSGATISSSYGSRWGKTHKGIDIVSGNRTIKAADDGTVTFTGQINGYGNAIIINHSNGYETLYGHLNSISTHTGAHVNQGDKIGIMGSTGRSTGTHLHFEIHKGSSIQNPMKYLN</sequence>
<dbReference type="PANTHER" id="PTHR21666">
    <property type="entry name" value="PEPTIDASE-RELATED"/>
    <property type="match status" value="1"/>
</dbReference>
<dbReference type="PROSITE" id="PS51109">
    <property type="entry name" value="G5"/>
    <property type="match status" value="1"/>
</dbReference>
<gene>
    <name evidence="6" type="ORF">P4H66_28950</name>
</gene>
<dbReference type="PANTHER" id="PTHR21666:SF289">
    <property type="entry name" value="L-ALA--D-GLU ENDOPEPTIDASE"/>
    <property type="match status" value="1"/>
</dbReference>
<dbReference type="PROSITE" id="PS51782">
    <property type="entry name" value="LYSM"/>
    <property type="match status" value="1"/>
</dbReference>
<accession>A0ABU6GVV2</accession>
<comment type="caution">
    <text evidence="6">The sequence shown here is derived from an EMBL/GenBank/DDBJ whole genome shotgun (WGS) entry which is preliminary data.</text>
</comment>
<dbReference type="InterPro" id="IPR011055">
    <property type="entry name" value="Dup_hybrid_motif"/>
</dbReference>
<dbReference type="InterPro" id="IPR011098">
    <property type="entry name" value="G5_dom"/>
</dbReference>
<keyword evidence="3" id="KW-0812">Transmembrane</keyword>
<evidence type="ECO:0000256" key="1">
    <source>
        <dbReference type="ARBA" id="ARBA00022729"/>
    </source>
</evidence>
<dbReference type="InterPro" id="IPR036779">
    <property type="entry name" value="LysM_dom_sf"/>
</dbReference>
<dbReference type="InterPro" id="IPR018392">
    <property type="entry name" value="LysM"/>
</dbReference>
<dbReference type="CDD" id="cd00118">
    <property type="entry name" value="LysM"/>
    <property type="match status" value="1"/>
</dbReference>
<keyword evidence="3" id="KW-0472">Membrane</keyword>
<evidence type="ECO:0000259" key="5">
    <source>
        <dbReference type="PROSITE" id="PS51782"/>
    </source>
</evidence>
<dbReference type="EMBL" id="JARLKZ010000029">
    <property type="protein sequence ID" value="MEC0243843.1"/>
    <property type="molecule type" value="Genomic_DNA"/>
</dbReference>
<keyword evidence="7" id="KW-1185">Reference proteome</keyword>
<name>A0ABU6GVV2_9BACL</name>
<dbReference type="Gene3D" id="3.10.350.10">
    <property type="entry name" value="LysM domain"/>
    <property type="match status" value="1"/>
</dbReference>
<dbReference type="SUPFAM" id="SSF51261">
    <property type="entry name" value="Duplicated hybrid motif"/>
    <property type="match status" value="1"/>
</dbReference>
<keyword evidence="3" id="KW-1133">Transmembrane helix</keyword>
<evidence type="ECO:0000256" key="3">
    <source>
        <dbReference type="SAM" id="Phobius"/>
    </source>
</evidence>
<reference evidence="6 7" key="1">
    <citation type="submission" date="2023-03" db="EMBL/GenBank/DDBJ databases">
        <title>Bacillus Genome Sequencing.</title>
        <authorList>
            <person name="Dunlap C."/>
        </authorList>
    </citation>
    <scope>NUCLEOTIDE SEQUENCE [LARGE SCALE GENOMIC DNA]</scope>
    <source>
        <strain evidence="6 7">BD-525</strain>
    </source>
</reference>